<dbReference type="GeneID" id="105367708"/>
<evidence type="ECO:0000313" key="2">
    <source>
        <dbReference type="RefSeq" id="XP_011504778.1"/>
    </source>
</evidence>
<name>A0AAJ6YUS1_9HYME</name>
<dbReference type="RefSeq" id="XP_011504778.1">
    <property type="nucleotide sequence ID" value="XM_011506476.1"/>
</dbReference>
<keyword evidence="1" id="KW-1185">Reference proteome</keyword>
<protein>
    <submittedName>
        <fullName evidence="2">Uncharacterized protein LOC105367708</fullName>
    </submittedName>
</protein>
<dbReference type="Proteomes" id="UP000695007">
    <property type="component" value="Unplaced"/>
</dbReference>
<accession>A0AAJ6YUS1</accession>
<dbReference type="AlphaFoldDB" id="A0AAJ6YUS1"/>
<sequence>MVIHFLSKVEAGRGKQESKAAGCVVFIIPRKEEIRAKWISVINHRVKRHSAVFSRHFLEKDFRYKVVGNDVRSLLLPTAVPSSSCVHSDSVTIIERDLDLSELNTDNSSNLDHISELPKSMNTNHLIGRIENIDIINCSTSTELNLQMVNNLLTSINASNSFEYTKDYKLNGSNSTVCDEDECVENVDSNIIFATSKLSRKTDKSETTVKDIHKCDKTKCLGPVKFYEDLNCMPIYENDGDCCAVRYDCSHLYKRSSDKCYANGNEYPIGAALNQTDRLNLCSIGCFCNKNDKKVAKFTCSVIDCFFSRPQAGCYFKRKFDRCCDAEQVCPENPEDIPKCIVEGKTYTDGEIFYPKSENKLICQCLNGYAGNNVFPYCKKTTCGIEEHYPVNIYNKCAPLYLSDASTVYSCTSQFRCQKDTDTIINQVNTNADESNEMICEFGKMKLRIGEELNQSNDFTSKCVKCKCEVPPTLTCQRLTPKQCNAKFSPKN</sequence>
<reference evidence="2" key="1">
    <citation type="submission" date="2025-08" db="UniProtKB">
        <authorList>
            <consortium name="RefSeq"/>
        </authorList>
    </citation>
    <scope>IDENTIFICATION</scope>
</reference>
<organism evidence="1 2">
    <name type="scientific">Ceratosolen solmsi marchali</name>
    <dbReference type="NCBI Taxonomy" id="326594"/>
    <lineage>
        <taxon>Eukaryota</taxon>
        <taxon>Metazoa</taxon>
        <taxon>Ecdysozoa</taxon>
        <taxon>Arthropoda</taxon>
        <taxon>Hexapoda</taxon>
        <taxon>Insecta</taxon>
        <taxon>Pterygota</taxon>
        <taxon>Neoptera</taxon>
        <taxon>Endopterygota</taxon>
        <taxon>Hymenoptera</taxon>
        <taxon>Apocrita</taxon>
        <taxon>Proctotrupomorpha</taxon>
        <taxon>Chalcidoidea</taxon>
        <taxon>Agaonidae</taxon>
        <taxon>Agaoninae</taxon>
        <taxon>Ceratosolen</taxon>
    </lineage>
</organism>
<evidence type="ECO:0000313" key="1">
    <source>
        <dbReference type="Proteomes" id="UP000695007"/>
    </source>
</evidence>
<proteinExistence type="predicted"/>
<dbReference type="SUPFAM" id="SSF57603">
    <property type="entry name" value="FnI-like domain"/>
    <property type="match status" value="1"/>
</dbReference>
<gene>
    <name evidence="2" type="primary">LOC105367708</name>
</gene>
<dbReference type="KEGG" id="csol:105367708"/>